<name>A0A1L9Q0B0_ASPVE</name>
<evidence type="ECO:0000313" key="3">
    <source>
        <dbReference type="Proteomes" id="UP000184073"/>
    </source>
</evidence>
<dbReference type="Proteomes" id="UP000184073">
    <property type="component" value="Unassembled WGS sequence"/>
</dbReference>
<keyword evidence="1" id="KW-0732">Signal</keyword>
<gene>
    <name evidence="2" type="ORF">ASPVEDRAFT_88458</name>
</gene>
<dbReference type="Pfam" id="PF13164">
    <property type="entry name" value="Diedel"/>
    <property type="match status" value="1"/>
</dbReference>
<dbReference type="VEuPathDB" id="FungiDB:ASPVEDRAFT_88458"/>
<accession>A0A1L9Q0B0</accession>
<evidence type="ECO:0000256" key="1">
    <source>
        <dbReference type="SAM" id="SignalP"/>
    </source>
</evidence>
<evidence type="ECO:0000313" key="2">
    <source>
        <dbReference type="EMBL" id="OJJ07204.1"/>
    </source>
</evidence>
<dbReference type="GeneID" id="63733838"/>
<dbReference type="InterPro" id="IPR025061">
    <property type="entry name" value="Diedel"/>
</dbReference>
<dbReference type="RefSeq" id="XP_040672966.1">
    <property type="nucleotide sequence ID" value="XM_040818327.1"/>
</dbReference>
<keyword evidence="3" id="KW-1185">Reference proteome</keyword>
<feature type="chain" id="PRO_5012657023" evidence="1">
    <location>
        <begin position="20"/>
        <end position="77"/>
    </location>
</feature>
<organism evidence="2 3">
    <name type="scientific">Aspergillus versicolor CBS 583.65</name>
    <dbReference type="NCBI Taxonomy" id="1036611"/>
    <lineage>
        <taxon>Eukaryota</taxon>
        <taxon>Fungi</taxon>
        <taxon>Dikarya</taxon>
        <taxon>Ascomycota</taxon>
        <taxon>Pezizomycotina</taxon>
        <taxon>Eurotiomycetes</taxon>
        <taxon>Eurotiomycetidae</taxon>
        <taxon>Eurotiales</taxon>
        <taxon>Aspergillaceae</taxon>
        <taxon>Aspergillus</taxon>
        <taxon>Aspergillus subgen. Nidulantes</taxon>
    </lineage>
</organism>
<dbReference type="Gene3D" id="3.30.70.2800">
    <property type="match status" value="1"/>
</dbReference>
<feature type="signal peptide" evidence="1">
    <location>
        <begin position="1"/>
        <end position="19"/>
    </location>
</feature>
<reference evidence="3" key="1">
    <citation type="journal article" date="2017" name="Genome Biol.">
        <title>Comparative genomics reveals high biological diversity and specific adaptations in the industrially and medically important fungal genus Aspergillus.</title>
        <authorList>
            <person name="de Vries R.P."/>
            <person name="Riley R."/>
            <person name="Wiebenga A."/>
            <person name="Aguilar-Osorio G."/>
            <person name="Amillis S."/>
            <person name="Uchima C.A."/>
            <person name="Anderluh G."/>
            <person name="Asadollahi M."/>
            <person name="Askin M."/>
            <person name="Barry K."/>
            <person name="Battaglia E."/>
            <person name="Bayram O."/>
            <person name="Benocci T."/>
            <person name="Braus-Stromeyer S.A."/>
            <person name="Caldana C."/>
            <person name="Canovas D."/>
            <person name="Cerqueira G.C."/>
            <person name="Chen F."/>
            <person name="Chen W."/>
            <person name="Choi C."/>
            <person name="Clum A."/>
            <person name="Dos Santos R.A."/>
            <person name="Damasio A.R."/>
            <person name="Diallinas G."/>
            <person name="Emri T."/>
            <person name="Fekete E."/>
            <person name="Flipphi M."/>
            <person name="Freyberg S."/>
            <person name="Gallo A."/>
            <person name="Gournas C."/>
            <person name="Habgood R."/>
            <person name="Hainaut M."/>
            <person name="Harispe M.L."/>
            <person name="Henrissat B."/>
            <person name="Hilden K.S."/>
            <person name="Hope R."/>
            <person name="Hossain A."/>
            <person name="Karabika E."/>
            <person name="Karaffa L."/>
            <person name="Karanyi Z."/>
            <person name="Krasevec N."/>
            <person name="Kuo A."/>
            <person name="Kusch H."/>
            <person name="LaButti K."/>
            <person name="Lagendijk E.L."/>
            <person name="Lapidus A."/>
            <person name="Levasseur A."/>
            <person name="Lindquist E."/>
            <person name="Lipzen A."/>
            <person name="Logrieco A.F."/>
            <person name="MacCabe A."/>
            <person name="Maekelae M.R."/>
            <person name="Malavazi I."/>
            <person name="Melin P."/>
            <person name="Meyer V."/>
            <person name="Mielnichuk N."/>
            <person name="Miskei M."/>
            <person name="Molnar A.P."/>
            <person name="Mule G."/>
            <person name="Ngan C.Y."/>
            <person name="Orejas M."/>
            <person name="Orosz E."/>
            <person name="Ouedraogo J.P."/>
            <person name="Overkamp K.M."/>
            <person name="Park H.-S."/>
            <person name="Perrone G."/>
            <person name="Piumi F."/>
            <person name="Punt P.J."/>
            <person name="Ram A.F."/>
            <person name="Ramon A."/>
            <person name="Rauscher S."/>
            <person name="Record E."/>
            <person name="Riano-Pachon D.M."/>
            <person name="Robert V."/>
            <person name="Roehrig J."/>
            <person name="Ruller R."/>
            <person name="Salamov A."/>
            <person name="Salih N.S."/>
            <person name="Samson R.A."/>
            <person name="Sandor E."/>
            <person name="Sanguinetti M."/>
            <person name="Schuetze T."/>
            <person name="Sepcic K."/>
            <person name="Shelest E."/>
            <person name="Sherlock G."/>
            <person name="Sophianopoulou V."/>
            <person name="Squina F.M."/>
            <person name="Sun H."/>
            <person name="Susca A."/>
            <person name="Todd R.B."/>
            <person name="Tsang A."/>
            <person name="Unkles S.E."/>
            <person name="van de Wiele N."/>
            <person name="van Rossen-Uffink D."/>
            <person name="Oliveira J.V."/>
            <person name="Vesth T.C."/>
            <person name="Visser J."/>
            <person name="Yu J.-H."/>
            <person name="Zhou M."/>
            <person name="Andersen M.R."/>
            <person name="Archer D.B."/>
            <person name="Baker S.E."/>
            <person name="Benoit I."/>
            <person name="Brakhage A.A."/>
            <person name="Braus G.H."/>
            <person name="Fischer R."/>
            <person name="Frisvad J.C."/>
            <person name="Goldman G.H."/>
            <person name="Houbraken J."/>
            <person name="Oakley B."/>
            <person name="Pocsi I."/>
            <person name="Scazzocchio C."/>
            <person name="Seiboth B."/>
            <person name="vanKuyk P.A."/>
            <person name="Wortman J."/>
            <person name="Dyer P.S."/>
            <person name="Grigoriev I.V."/>
        </authorList>
    </citation>
    <scope>NUCLEOTIDE SEQUENCE [LARGE SCALE GENOMIC DNA]</scope>
    <source>
        <strain evidence="3">CBS 583.65</strain>
    </source>
</reference>
<sequence>MKLRYSIIGLLMFSGIGLAAEETEAEVQVCCKPTKGCTYAGLGGYICDTCNDGTPATPYCGYGQCNVFGCNCDGGCR</sequence>
<proteinExistence type="predicted"/>
<protein>
    <submittedName>
        <fullName evidence="2">Uncharacterized protein</fullName>
    </submittedName>
</protein>
<dbReference type="AlphaFoldDB" id="A0A1L9Q0B0"/>
<dbReference type="EMBL" id="KV878136">
    <property type="protein sequence ID" value="OJJ07204.1"/>
    <property type="molecule type" value="Genomic_DNA"/>
</dbReference>
<dbReference type="OrthoDB" id="4491612at2759"/>